<dbReference type="KEGG" id="odi:ODI_R2843"/>
<gene>
    <name evidence="2" type="ORF">ODI_02917</name>
    <name evidence="3" type="ORF">ODI_R2843</name>
</gene>
<dbReference type="EMBL" id="LT907988">
    <property type="protein sequence ID" value="SOE50618.1"/>
    <property type="molecule type" value="Genomic_DNA"/>
</dbReference>
<dbReference type="STRING" id="1851544.ODI_02917"/>
<accession>A0A1C3K014</accession>
<feature type="compositionally biased region" description="Low complexity" evidence="1">
    <location>
        <begin position="38"/>
        <end position="51"/>
    </location>
</feature>
<name>A0A1C3K014_9BURK</name>
<dbReference type="Proteomes" id="UP000078558">
    <property type="component" value="Chromosome I"/>
</dbReference>
<evidence type="ECO:0000313" key="2">
    <source>
        <dbReference type="EMBL" id="SBT24846.1"/>
    </source>
</evidence>
<reference evidence="3 4" key="2">
    <citation type="submission" date="2017-08" db="EMBL/GenBank/DDBJ databases">
        <authorList>
            <person name="de Groot N.N."/>
        </authorList>
    </citation>
    <scope>NUCLEOTIDE SEQUENCE [LARGE SCALE GENOMIC DNA]</scope>
    <source>
        <strain evidence="3">Orrdi1</strain>
    </source>
</reference>
<proteinExistence type="predicted"/>
<sequence>MLQRGVDDTTPGAGQCRQYVGGGGWGKIHGQGARIPLALAAPGGPASPAEGMSPWGQARGLRKATHCACEYSHRVPAWRPETPAPWAFQEGVMTISQHYCTAT</sequence>
<keyword evidence="4" id="KW-1185">Reference proteome</keyword>
<feature type="region of interest" description="Disordered" evidence="1">
    <location>
        <begin position="38"/>
        <end position="57"/>
    </location>
</feature>
<dbReference type="EMBL" id="FLRC01000011">
    <property type="protein sequence ID" value="SBT24846.1"/>
    <property type="molecule type" value="Genomic_DNA"/>
</dbReference>
<evidence type="ECO:0000313" key="3">
    <source>
        <dbReference type="EMBL" id="SOE50618.1"/>
    </source>
</evidence>
<protein>
    <submittedName>
        <fullName evidence="2">Uncharacterized protein</fullName>
    </submittedName>
</protein>
<dbReference type="AlphaFoldDB" id="A0A1C3K014"/>
<evidence type="ECO:0000256" key="1">
    <source>
        <dbReference type="SAM" id="MobiDB-lite"/>
    </source>
</evidence>
<evidence type="ECO:0000313" key="4">
    <source>
        <dbReference type="Proteomes" id="UP000078558"/>
    </source>
</evidence>
<reference evidence="2 4" key="1">
    <citation type="submission" date="2016-06" db="EMBL/GenBank/DDBJ databases">
        <authorList>
            <person name="Kjaerup R.B."/>
            <person name="Dalgaard T.S."/>
            <person name="Juul-Madsen H.R."/>
        </authorList>
    </citation>
    <scope>NUCLEOTIDE SEQUENCE [LARGE SCALE GENOMIC DNA]</scope>
    <source>
        <strain evidence="2">Orrdi1</strain>
    </source>
</reference>
<organism evidence="2 4">
    <name type="scientific">Orrella dioscoreae</name>
    <dbReference type="NCBI Taxonomy" id="1851544"/>
    <lineage>
        <taxon>Bacteria</taxon>
        <taxon>Pseudomonadati</taxon>
        <taxon>Pseudomonadota</taxon>
        <taxon>Betaproteobacteria</taxon>
        <taxon>Burkholderiales</taxon>
        <taxon>Alcaligenaceae</taxon>
        <taxon>Orrella</taxon>
    </lineage>
</organism>